<dbReference type="FunFam" id="1.10.1520.10:FF:000001">
    <property type="entry name" value="Ribonuclease 3"/>
    <property type="match status" value="1"/>
</dbReference>
<evidence type="ECO:0000256" key="10">
    <source>
        <dbReference type="HAMAP-Rule" id="MF_00104"/>
    </source>
</evidence>
<evidence type="ECO:0000256" key="9">
    <source>
        <dbReference type="ARBA" id="ARBA00022884"/>
    </source>
</evidence>
<dbReference type="InterPro" id="IPR014720">
    <property type="entry name" value="dsRBD_dom"/>
</dbReference>
<dbReference type="SMART" id="SM00535">
    <property type="entry name" value="RIBOc"/>
    <property type="match status" value="1"/>
</dbReference>
<comment type="subcellular location">
    <subcellularLocation>
        <location evidence="10">Cytoplasm</location>
    </subcellularLocation>
</comment>
<dbReference type="AlphaFoldDB" id="A0A520MYF5"/>
<dbReference type="GO" id="GO:0019843">
    <property type="term" value="F:rRNA binding"/>
    <property type="evidence" value="ECO:0007669"/>
    <property type="project" value="UniProtKB-KW"/>
</dbReference>
<comment type="function">
    <text evidence="10">Digests double-stranded RNA. Involved in the processing of primary rRNA transcript to yield the immediate precursors to the large and small rRNAs (23S and 16S). Processes some mRNAs, and tRNAs when they are encoded in the rRNA operon. Processes pre-crRNA and tracrRNA of type II CRISPR loci if present in the organism.</text>
</comment>
<evidence type="ECO:0000256" key="3">
    <source>
        <dbReference type="ARBA" id="ARBA00022552"/>
    </source>
</evidence>
<dbReference type="PANTHER" id="PTHR11207">
    <property type="entry name" value="RIBONUCLEASE III"/>
    <property type="match status" value="1"/>
</dbReference>
<feature type="domain" description="RNase III" evidence="12">
    <location>
        <begin position="3"/>
        <end position="126"/>
    </location>
</feature>
<dbReference type="PROSITE" id="PS00517">
    <property type="entry name" value="RNASE_3_1"/>
    <property type="match status" value="1"/>
</dbReference>
<dbReference type="EC" id="3.1.26.3" evidence="10"/>
<sequence>MSLKDLQKSIDYEFKDINLLKLALTHKSFNNKSNNERLEYLGDSILNSSISKYLFLKFPNEREGLLTRMRSFIVKGETLSKKASELNLVQYIEISKGTANLSVSRKFSILEGSIESIIGAVFLDSNWDSVDNFILKLFSKELSIIEADQEFRDSKTELQELLQSKKLKLPIYITSESNIGFDCRLELPEGLFEASGNSKRQAEIAAAKEALSHLKKNNA</sequence>
<comment type="caution">
    <text evidence="10">Lacks conserved residue(s) required for the propagation of feature annotation.</text>
</comment>
<feature type="binding site" evidence="10">
    <location>
        <position position="115"/>
    </location>
    <ligand>
        <name>Mg(2+)</name>
        <dbReference type="ChEBI" id="CHEBI:18420"/>
    </ligand>
</feature>
<dbReference type="GO" id="GO:0008033">
    <property type="term" value="P:tRNA processing"/>
    <property type="evidence" value="ECO:0007669"/>
    <property type="project" value="UniProtKB-KW"/>
</dbReference>
<keyword evidence="9 10" id="KW-0694">RNA-binding</keyword>
<evidence type="ECO:0000256" key="6">
    <source>
        <dbReference type="ARBA" id="ARBA00022722"/>
    </source>
</evidence>
<dbReference type="GO" id="GO:0006364">
    <property type="term" value="P:rRNA processing"/>
    <property type="evidence" value="ECO:0007669"/>
    <property type="project" value="UniProtKB-UniRule"/>
</dbReference>
<keyword evidence="3 10" id="KW-0698">rRNA processing</keyword>
<dbReference type="PROSITE" id="PS50137">
    <property type="entry name" value="DS_RBD"/>
    <property type="match status" value="1"/>
</dbReference>
<dbReference type="HAMAP" id="MF_00104">
    <property type="entry name" value="RNase_III"/>
    <property type="match status" value="1"/>
</dbReference>
<dbReference type="InterPro" id="IPR011907">
    <property type="entry name" value="RNase_III"/>
</dbReference>
<keyword evidence="10" id="KW-0699">rRNA-binding</keyword>
<evidence type="ECO:0000256" key="4">
    <source>
        <dbReference type="ARBA" id="ARBA00022664"/>
    </source>
</evidence>
<evidence type="ECO:0000256" key="7">
    <source>
        <dbReference type="ARBA" id="ARBA00022759"/>
    </source>
</evidence>
<dbReference type="PANTHER" id="PTHR11207:SF0">
    <property type="entry name" value="RIBONUCLEASE 3"/>
    <property type="match status" value="1"/>
</dbReference>
<dbReference type="EMBL" id="SHBF01000030">
    <property type="protein sequence ID" value="RZO26231.1"/>
    <property type="molecule type" value="Genomic_DNA"/>
</dbReference>
<evidence type="ECO:0000313" key="13">
    <source>
        <dbReference type="EMBL" id="RZO26231.1"/>
    </source>
</evidence>
<evidence type="ECO:0000256" key="1">
    <source>
        <dbReference type="ARBA" id="ARBA00000109"/>
    </source>
</evidence>
<keyword evidence="7 10" id="KW-0255">Endonuclease</keyword>
<dbReference type="GO" id="GO:0003725">
    <property type="term" value="F:double-stranded RNA binding"/>
    <property type="evidence" value="ECO:0007669"/>
    <property type="project" value="TreeGrafter"/>
</dbReference>
<dbReference type="GO" id="GO:0010468">
    <property type="term" value="P:regulation of gene expression"/>
    <property type="evidence" value="ECO:0007669"/>
    <property type="project" value="TreeGrafter"/>
</dbReference>
<name>A0A520MYF5_9GAMM</name>
<dbReference type="SMART" id="SM00358">
    <property type="entry name" value="DSRM"/>
    <property type="match status" value="1"/>
</dbReference>
<dbReference type="CDD" id="cd00593">
    <property type="entry name" value="RIBOc"/>
    <property type="match status" value="1"/>
</dbReference>
<proteinExistence type="inferred from homology"/>
<dbReference type="GO" id="GO:0006397">
    <property type="term" value="P:mRNA processing"/>
    <property type="evidence" value="ECO:0007669"/>
    <property type="project" value="UniProtKB-UniRule"/>
</dbReference>
<feature type="active site" evidence="10">
    <location>
        <position position="43"/>
    </location>
</feature>
<protein>
    <recommendedName>
        <fullName evidence="10">Ribonuclease 3</fullName>
        <ecNumber evidence="10">3.1.26.3</ecNumber>
    </recommendedName>
    <alternativeName>
        <fullName evidence="10">Ribonuclease III</fullName>
        <shortName evidence="10">RNase III</shortName>
    </alternativeName>
</protein>
<keyword evidence="8 10" id="KW-0378">Hydrolase</keyword>
<keyword evidence="6 10" id="KW-0540">Nuclease</keyword>
<comment type="similarity">
    <text evidence="2">Belongs to the ribonuclease III family.</text>
</comment>
<keyword evidence="10" id="KW-0460">Magnesium</keyword>
<dbReference type="Proteomes" id="UP000318710">
    <property type="component" value="Unassembled WGS sequence"/>
</dbReference>
<dbReference type="GO" id="GO:0046872">
    <property type="term" value="F:metal ion binding"/>
    <property type="evidence" value="ECO:0007669"/>
    <property type="project" value="UniProtKB-KW"/>
</dbReference>
<gene>
    <name evidence="10 13" type="primary">rnc</name>
    <name evidence="13" type="ORF">EVA93_04290</name>
</gene>
<feature type="binding site" evidence="10">
    <location>
        <position position="39"/>
    </location>
    <ligand>
        <name>Mg(2+)</name>
        <dbReference type="ChEBI" id="CHEBI:18420"/>
    </ligand>
</feature>
<evidence type="ECO:0000256" key="2">
    <source>
        <dbReference type="ARBA" id="ARBA00010183"/>
    </source>
</evidence>
<dbReference type="InterPro" id="IPR036389">
    <property type="entry name" value="RNase_III_sf"/>
</dbReference>
<keyword evidence="10" id="KW-0479">Metal-binding</keyword>
<reference evidence="13 14" key="1">
    <citation type="submission" date="2019-02" db="EMBL/GenBank/DDBJ databases">
        <title>Prokaryotic population dynamics and viral predation in marine succession experiment using metagenomics: the confinement effect.</title>
        <authorList>
            <person name="Haro-Moreno J.M."/>
            <person name="Rodriguez-Valera F."/>
            <person name="Lopez-Perez M."/>
        </authorList>
    </citation>
    <scope>NUCLEOTIDE SEQUENCE [LARGE SCALE GENOMIC DNA]</scope>
    <source>
        <strain evidence="13">MED-G160</strain>
    </source>
</reference>
<evidence type="ECO:0000256" key="8">
    <source>
        <dbReference type="ARBA" id="ARBA00022801"/>
    </source>
</evidence>
<dbReference type="SUPFAM" id="SSF69065">
    <property type="entry name" value="RNase III domain-like"/>
    <property type="match status" value="1"/>
</dbReference>
<evidence type="ECO:0000313" key="14">
    <source>
        <dbReference type="Proteomes" id="UP000318710"/>
    </source>
</evidence>
<feature type="active site" evidence="10">
    <location>
        <position position="115"/>
    </location>
</feature>
<comment type="subunit">
    <text evidence="10">Homodimer.</text>
</comment>
<evidence type="ECO:0000259" key="11">
    <source>
        <dbReference type="PROSITE" id="PS50137"/>
    </source>
</evidence>
<dbReference type="PROSITE" id="PS50142">
    <property type="entry name" value="RNASE_3_2"/>
    <property type="match status" value="1"/>
</dbReference>
<feature type="domain" description="DRBM" evidence="11">
    <location>
        <begin position="153"/>
        <end position="216"/>
    </location>
</feature>
<comment type="caution">
    <text evidence="13">The sequence shown here is derived from an EMBL/GenBank/DDBJ whole genome shotgun (WGS) entry which is preliminary data.</text>
</comment>
<keyword evidence="5 10" id="KW-0819">tRNA processing</keyword>
<dbReference type="Gene3D" id="3.30.160.20">
    <property type="match status" value="1"/>
</dbReference>
<keyword evidence="4 10" id="KW-0507">mRNA processing</keyword>
<dbReference type="CDD" id="cd10845">
    <property type="entry name" value="DSRM_RNAse_III_family"/>
    <property type="match status" value="1"/>
</dbReference>
<keyword evidence="10" id="KW-0963">Cytoplasm</keyword>
<dbReference type="InterPro" id="IPR000999">
    <property type="entry name" value="RNase_III_dom"/>
</dbReference>
<evidence type="ECO:0000259" key="12">
    <source>
        <dbReference type="PROSITE" id="PS50142"/>
    </source>
</evidence>
<dbReference type="GO" id="GO:0004525">
    <property type="term" value="F:ribonuclease III activity"/>
    <property type="evidence" value="ECO:0007669"/>
    <property type="project" value="UniProtKB-UniRule"/>
</dbReference>
<evidence type="ECO:0000256" key="5">
    <source>
        <dbReference type="ARBA" id="ARBA00022694"/>
    </source>
</evidence>
<dbReference type="Pfam" id="PF14622">
    <property type="entry name" value="Ribonucleas_3_3"/>
    <property type="match status" value="1"/>
</dbReference>
<dbReference type="SUPFAM" id="SSF54768">
    <property type="entry name" value="dsRNA-binding domain-like"/>
    <property type="match status" value="1"/>
</dbReference>
<accession>A0A520MYF5</accession>
<dbReference type="GO" id="GO:0005737">
    <property type="term" value="C:cytoplasm"/>
    <property type="evidence" value="ECO:0007669"/>
    <property type="project" value="UniProtKB-SubCell"/>
</dbReference>
<comment type="catalytic activity">
    <reaction evidence="1 10">
        <text>Endonucleolytic cleavage to 5'-phosphomonoester.</text>
        <dbReference type="EC" id="3.1.26.3"/>
    </reaction>
</comment>
<dbReference type="Pfam" id="PF00035">
    <property type="entry name" value="dsrm"/>
    <property type="match status" value="1"/>
</dbReference>
<organism evidence="13 14">
    <name type="scientific">SAR86 cluster bacterium</name>
    <dbReference type="NCBI Taxonomy" id="2030880"/>
    <lineage>
        <taxon>Bacteria</taxon>
        <taxon>Pseudomonadati</taxon>
        <taxon>Pseudomonadota</taxon>
        <taxon>Gammaproteobacteria</taxon>
        <taxon>SAR86 cluster</taxon>
    </lineage>
</organism>
<dbReference type="Gene3D" id="1.10.1520.10">
    <property type="entry name" value="Ribonuclease III domain"/>
    <property type="match status" value="1"/>
</dbReference>
<dbReference type="NCBIfam" id="TIGR02191">
    <property type="entry name" value="RNaseIII"/>
    <property type="match status" value="1"/>
</dbReference>
<comment type="cofactor">
    <cofactor evidence="10">
        <name>Mg(2+)</name>
        <dbReference type="ChEBI" id="CHEBI:18420"/>
    </cofactor>
</comment>